<evidence type="ECO:0008006" key="3">
    <source>
        <dbReference type="Google" id="ProtNLM"/>
    </source>
</evidence>
<dbReference type="RefSeq" id="WP_125118307.1">
    <property type="nucleotide sequence ID" value="NZ_AP019309.1"/>
</dbReference>
<proteinExistence type="predicted"/>
<dbReference type="InParanoid" id="A0A3G9JRC4"/>
<sequence length="281" mass="32539">MNPHEDKFEMFYNLLSSRTLMDDIIARTVFKSPIIVAYVLNKILKPYGELISDGYSTTQKDITNIFNRSVCFDVYFENSDYVIDLEFSKYPGDVSIKRARYYSSALDALDLPKNEPYPNMRTSYVIFIVNGPILPKQSFIERIEGFSTEKALPIKGNARYIVFVDTSQCDNSELGRMIHDLNCADPDHMQDPVLRKVMRDLKMSKEDETMLVKDMMRIFNEEFKSQMEHDRNLALQEGIKEGKKEGMKEGEEKNAKSILEMFDSGKSPEEIKAYLKTNFSK</sequence>
<organism evidence="1 2">
    <name type="scientific">Intestinibaculum porci</name>
    <dbReference type="NCBI Taxonomy" id="2487118"/>
    <lineage>
        <taxon>Bacteria</taxon>
        <taxon>Bacillati</taxon>
        <taxon>Bacillota</taxon>
        <taxon>Erysipelotrichia</taxon>
        <taxon>Erysipelotrichales</taxon>
        <taxon>Erysipelotrichaceae</taxon>
        <taxon>Intestinibaculum</taxon>
    </lineage>
</organism>
<dbReference type="AlphaFoldDB" id="A0A3G9JRC4"/>
<evidence type="ECO:0000313" key="2">
    <source>
        <dbReference type="Proteomes" id="UP000268059"/>
    </source>
</evidence>
<dbReference type="OrthoDB" id="1655751at2"/>
<dbReference type="Proteomes" id="UP000268059">
    <property type="component" value="Chromosome"/>
</dbReference>
<name>A0A3G9JRC4_9FIRM</name>
<reference evidence="1 2" key="1">
    <citation type="submission" date="2018-11" db="EMBL/GenBank/DDBJ databases">
        <title>Novel Erysipelotrichaceae bacterium isolated from small intestine of a swine.</title>
        <authorList>
            <person name="Kim J.S."/>
            <person name="Choe H."/>
            <person name="Lee Y.R."/>
            <person name="Kim K.M."/>
            <person name="Park D.S."/>
        </authorList>
    </citation>
    <scope>NUCLEOTIDE SEQUENCE [LARGE SCALE GENOMIC DNA]</scope>
    <source>
        <strain evidence="1 2">SG0102</strain>
    </source>
</reference>
<evidence type="ECO:0000313" key="1">
    <source>
        <dbReference type="EMBL" id="BBH25354.1"/>
    </source>
</evidence>
<accession>A0A3G9JRC4</accession>
<gene>
    <name evidence="1" type="ORF">SG0102_02880</name>
</gene>
<dbReference type="EMBL" id="AP019309">
    <property type="protein sequence ID" value="BBH25354.1"/>
    <property type="molecule type" value="Genomic_DNA"/>
</dbReference>
<keyword evidence="2" id="KW-1185">Reference proteome</keyword>
<dbReference type="KEGG" id="ebm:SG0102_02880"/>
<protein>
    <recommendedName>
        <fullName evidence="3">PD-(D/E)XK nuclease family transposase</fullName>
    </recommendedName>
</protein>